<dbReference type="SMART" id="SM00979">
    <property type="entry name" value="TIFY"/>
    <property type="match status" value="1"/>
</dbReference>
<comment type="subcellular location">
    <subcellularLocation>
        <location evidence="4">Nucleus</location>
    </subcellularLocation>
</comment>
<keyword evidence="2 4" id="KW-1184">Jasmonic acid signaling pathway</keyword>
<dbReference type="InterPro" id="IPR040390">
    <property type="entry name" value="TIFY/JAZ"/>
</dbReference>
<accession>A0A835VD98</accession>
<dbReference type="OrthoDB" id="1937734at2759"/>
<evidence type="ECO:0000256" key="2">
    <source>
        <dbReference type="ARBA" id="ARBA00022819"/>
    </source>
</evidence>
<protein>
    <recommendedName>
        <fullName evidence="4">Protein TIFY</fullName>
    </recommendedName>
    <alternativeName>
        <fullName evidence="4">Jasmonate ZIM domain-containing protein</fullName>
    </alternativeName>
</protein>
<comment type="function">
    <text evidence="4">Repressor of jasmonate responses.</text>
</comment>
<sequence>MLSPYLDIAPIGKCEGHRPPTTMSLLPGVVVSDEDDADEAPNHVDSDLSAPPANSKDSQNGQLTIFYGGNVVVLDDFPPEKAMELMQLASGSPQKLSFAAPTTVSTDHVSCRLPSLAPQPQPNFSDLPIARKASLHRFLEKRKDRISAKAPYPASVKLEEMSFKTSTVAGGS</sequence>
<evidence type="ECO:0000313" key="8">
    <source>
        <dbReference type="Proteomes" id="UP000639772"/>
    </source>
</evidence>
<dbReference type="InterPro" id="IPR010399">
    <property type="entry name" value="Tify_dom"/>
</dbReference>
<keyword evidence="3" id="KW-0832">Ubl conjugation</keyword>
<reference evidence="7 8" key="1">
    <citation type="journal article" date="2020" name="Nat. Food">
        <title>A phased Vanilla planifolia genome enables genetic improvement of flavour and production.</title>
        <authorList>
            <person name="Hasing T."/>
            <person name="Tang H."/>
            <person name="Brym M."/>
            <person name="Khazi F."/>
            <person name="Huang T."/>
            <person name="Chambers A.H."/>
        </authorList>
    </citation>
    <scope>NUCLEOTIDE SEQUENCE [LARGE SCALE GENOMIC DNA]</scope>
    <source>
        <tissue evidence="7">Leaf</tissue>
    </source>
</reference>
<evidence type="ECO:0000256" key="5">
    <source>
        <dbReference type="SAM" id="MobiDB-lite"/>
    </source>
</evidence>
<comment type="domain">
    <text evidence="4">The jas domain is required for interaction with COI1.</text>
</comment>
<dbReference type="Pfam" id="PF06200">
    <property type="entry name" value="tify"/>
    <property type="match status" value="1"/>
</dbReference>
<dbReference type="PANTHER" id="PTHR33077:SF140">
    <property type="entry name" value="PROTEIN TIFY 10B"/>
    <property type="match status" value="1"/>
</dbReference>
<dbReference type="GO" id="GO:0005634">
    <property type="term" value="C:nucleus"/>
    <property type="evidence" value="ECO:0007669"/>
    <property type="project" value="UniProtKB-SubCell"/>
</dbReference>
<dbReference type="Pfam" id="PF09425">
    <property type="entry name" value="Jas_motif"/>
    <property type="match status" value="1"/>
</dbReference>
<dbReference type="GO" id="GO:2000022">
    <property type="term" value="P:regulation of jasmonic acid mediated signaling pathway"/>
    <property type="evidence" value="ECO:0007669"/>
    <property type="project" value="UniProtKB-UniRule"/>
</dbReference>
<dbReference type="GO" id="GO:0009611">
    <property type="term" value="P:response to wounding"/>
    <property type="evidence" value="ECO:0007669"/>
    <property type="project" value="UniProtKB-UniRule"/>
</dbReference>
<comment type="similarity">
    <text evidence="1 4">Belongs to the TIFY/JAZ family.</text>
</comment>
<dbReference type="AlphaFoldDB" id="A0A835VD98"/>
<organism evidence="7 8">
    <name type="scientific">Vanilla planifolia</name>
    <name type="common">Vanilla</name>
    <dbReference type="NCBI Taxonomy" id="51239"/>
    <lineage>
        <taxon>Eukaryota</taxon>
        <taxon>Viridiplantae</taxon>
        <taxon>Streptophyta</taxon>
        <taxon>Embryophyta</taxon>
        <taxon>Tracheophyta</taxon>
        <taxon>Spermatophyta</taxon>
        <taxon>Magnoliopsida</taxon>
        <taxon>Liliopsida</taxon>
        <taxon>Asparagales</taxon>
        <taxon>Orchidaceae</taxon>
        <taxon>Vanilloideae</taxon>
        <taxon>Vanilleae</taxon>
        <taxon>Vanilla</taxon>
    </lineage>
</organism>
<evidence type="ECO:0000256" key="3">
    <source>
        <dbReference type="ARBA" id="ARBA00022843"/>
    </source>
</evidence>
<dbReference type="InterPro" id="IPR018467">
    <property type="entry name" value="CCT_CS"/>
</dbReference>
<feature type="domain" description="Tify" evidence="6">
    <location>
        <begin position="56"/>
        <end position="91"/>
    </location>
</feature>
<comment type="caution">
    <text evidence="7">The sequence shown here is derived from an EMBL/GenBank/DDBJ whole genome shotgun (WGS) entry which is preliminary data.</text>
</comment>
<proteinExistence type="inferred from homology"/>
<dbReference type="Proteomes" id="UP000639772">
    <property type="component" value="Unassembled WGS sequence"/>
</dbReference>
<evidence type="ECO:0000259" key="6">
    <source>
        <dbReference type="PROSITE" id="PS51320"/>
    </source>
</evidence>
<feature type="region of interest" description="Disordered" evidence="5">
    <location>
        <begin position="1"/>
        <end position="61"/>
    </location>
</feature>
<evidence type="ECO:0000256" key="4">
    <source>
        <dbReference type="RuleBase" id="RU369065"/>
    </source>
</evidence>
<name>A0A835VD98_VANPL</name>
<evidence type="ECO:0000313" key="7">
    <source>
        <dbReference type="EMBL" id="KAG0494527.1"/>
    </source>
</evidence>
<dbReference type="GO" id="GO:0031347">
    <property type="term" value="P:regulation of defense response"/>
    <property type="evidence" value="ECO:0007669"/>
    <property type="project" value="UniProtKB-UniRule"/>
</dbReference>
<dbReference type="PROSITE" id="PS51320">
    <property type="entry name" value="TIFY"/>
    <property type="match status" value="1"/>
</dbReference>
<gene>
    <name evidence="7" type="ORF">HPP92_005521</name>
</gene>
<keyword evidence="4" id="KW-0539">Nucleus</keyword>
<dbReference type="EMBL" id="JADCNM010000002">
    <property type="protein sequence ID" value="KAG0494527.1"/>
    <property type="molecule type" value="Genomic_DNA"/>
</dbReference>
<evidence type="ECO:0000256" key="1">
    <source>
        <dbReference type="ARBA" id="ARBA00008614"/>
    </source>
</evidence>
<dbReference type="PANTHER" id="PTHR33077">
    <property type="entry name" value="PROTEIN TIFY 4A-RELATED-RELATED"/>
    <property type="match status" value="1"/>
</dbReference>